<sequence>MKLCILLSILAVVVAINELPLAKECDENACKLPNCRCSLTSIPGGLEPRNTPQFVSVTFDDGVNIINIETYREILYGRRNSNGCPAGATFYVSHEHTSYPLVNELYNRGFEIALHSMTHQTPQTYWAQASYDDMMKEFGDQRTQMSHFGLIPINQLRGVRLPFLQMTGNSSFQVMSDVGLVYDSSWPSVRYVNPGLWPYTLDYASTQDCNVPPCPTASIPGTWILPMTSWLDLNGVACAMVDMCFHMYEG</sequence>
<dbReference type="PANTHER" id="PTHR45985">
    <property type="match status" value="1"/>
</dbReference>
<feature type="non-terminal residue" evidence="3">
    <location>
        <position position="250"/>
    </location>
</feature>
<dbReference type="Gene3D" id="3.20.20.370">
    <property type="entry name" value="Glycoside hydrolase/deacetylase"/>
    <property type="match status" value="1"/>
</dbReference>
<accession>A0ABN8IM92</accession>
<keyword evidence="4" id="KW-1185">Reference proteome</keyword>
<dbReference type="InterPro" id="IPR011330">
    <property type="entry name" value="Glyco_hydro/deAcase_b/a-brl"/>
</dbReference>
<feature type="signal peptide" evidence="1">
    <location>
        <begin position="1"/>
        <end position="15"/>
    </location>
</feature>
<dbReference type="PANTHER" id="PTHR45985:SF8">
    <property type="entry name" value="CHITIN DEACETYLASE-LIKE 9, ISOFORM A"/>
    <property type="match status" value="1"/>
</dbReference>
<keyword evidence="1" id="KW-0732">Signal</keyword>
<protein>
    <recommendedName>
        <fullName evidence="2">NodB homology domain-containing protein</fullName>
    </recommendedName>
</protein>
<proteinExistence type="predicted"/>
<dbReference type="SUPFAM" id="SSF88713">
    <property type="entry name" value="Glycoside hydrolase/deacetylase"/>
    <property type="match status" value="1"/>
</dbReference>
<dbReference type="Pfam" id="PF01522">
    <property type="entry name" value="Polysacc_deac_1"/>
    <property type="match status" value="1"/>
</dbReference>
<evidence type="ECO:0000256" key="1">
    <source>
        <dbReference type="SAM" id="SignalP"/>
    </source>
</evidence>
<feature type="domain" description="NodB homology" evidence="2">
    <location>
        <begin position="51"/>
        <end position="166"/>
    </location>
</feature>
<name>A0ABN8IM92_9NEOP</name>
<organism evidence="3 4">
    <name type="scientific">Iphiclides podalirius</name>
    <name type="common">scarce swallowtail</name>
    <dbReference type="NCBI Taxonomy" id="110791"/>
    <lineage>
        <taxon>Eukaryota</taxon>
        <taxon>Metazoa</taxon>
        <taxon>Ecdysozoa</taxon>
        <taxon>Arthropoda</taxon>
        <taxon>Hexapoda</taxon>
        <taxon>Insecta</taxon>
        <taxon>Pterygota</taxon>
        <taxon>Neoptera</taxon>
        <taxon>Endopterygota</taxon>
        <taxon>Lepidoptera</taxon>
        <taxon>Glossata</taxon>
        <taxon>Ditrysia</taxon>
        <taxon>Papilionoidea</taxon>
        <taxon>Papilionidae</taxon>
        <taxon>Papilioninae</taxon>
        <taxon>Iphiclides</taxon>
    </lineage>
</organism>
<dbReference type="Proteomes" id="UP000837857">
    <property type="component" value="Chromosome 25"/>
</dbReference>
<gene>
    <name evidence="3" type="ORF">IPOD504_LOCUS10449</name>
</gene>
<evidence type="ECO:0000259" key="2">
    <source>
        <dbReference type="Pfam" id="PF01522"/>
    </source>
</evidence>
<evidence type="ECO:0000313" key="3">
    <source>
        <dbReference type="EMBL" id="CAH2058119.1"/>
    </source>
</evidence>
<reference evidence="3" key="1">
    <citation type="submission" date="2022-03" db="EMBL/GenBank/DDBJ databases">
        <authorList>
            <person name="Martin H S."/>
        </authorList>
    </citation>
    <scope>NUCLEOTIDE SEQUENCE</scope>
</reference>
<dbReference type="EMBL" id="OW152837">
    <property type="protein sequence ID" value="CAH2058119.1"/>
    <property type="molecule type" value="Genomic_DNA"/>
</dbReference>
<evidence type="ECO:0000313" key="4">
    <source>
        <dbReference type="Proteomes" id="UP000837857"/>
    </source>
</evidence>
<dbReference type="InterPro" id="IPR002509">
    <property type="entry name" value="NODB_dom"/>
</dbReference>
<feature type="chain" id="PRO_5046144527" description="NodB homology domain-containing protein" evidence="1">
    <location>
        <begin position="16"/>
        <end position="250"/>
    </location>
</feature>
<dbReference type="InterPro" id="IPR052740">
    <property type="entry name" value="CE4"/>
</dbReference>